<name>Q7MLL1_VIBVY</name>
<accession>Q7MLL1</accession>
<protein>
    <submittedName>
        <fullName evidence="1">Uncharacterized protein</fullName>
    </submittedName>
</protein>
<gene>
    <name evidence="1" type="ordered locus">VV1416</name>
</gene>
<sequence>MVFWLFFVRFLILSFSYSKAFIQASLDTLVRFCSLVNGDEGSRWDHRAHEICIERR</sequence>
<evidence type="ECO:0000313" key="2">
    <source>
        <dbReference type="Proteomes" id="UP000002675"/>
    </source>
</evidence>
<dbReference type="AlphaFoldDB" id="Q7MLL1"/>
<proteinExistence type="predicted"/>
<dbReference type="HOGENOM" id="CLU_3013160_0_0_6"/>
<reference evidence="1 2" key="1">
    <citation type="journal article" date="2003" name="Genome Res.">
        <title>Comparative genome analysis of Vibrio vulnificus, a marine pathogen.</title>
        <authorList>
            <person name="Chen C.Y."/>
            <person name="Wu K.M."/>
            <person name="Chang Y.C."/>
            <person name="Chang C.H."/>
            <person name="Tsai H.C."/>
            <person name="Liao T.L."/>
            <person name="Liu Y.M."/>
            <person name="Chen H.J."/>
            <person name="Shen A.B."/>
            <person name="Li J.C."/>
            <person name="Su T.L."/>
            <person name="Shao C.P."/>
            <person name="Lee C.T."/>
            <person name="Hor L.I."/>
            <person name="Tsai S.F."/>
        </authorList>
    </citation>
    <scope>NUCLEOTIDE SEQUENCE [LARGE SCALE GENOMIC DNA]</scope>
    <source>
        <strain evidence="1 2">YJ016</strain>
    </source>
</reference>
<dbReference type="KEGG" id="vvy:VV1416"/>
<evidence type="ECO:0000313" key="1">
    <source>
        <dbReference type="EMBL" id="BAC94180.1"/>
    </source>
</evidence>
<dbReference type="EMBL" id="BA000037">
    <property type="protein sequence ID" value="BAC94180.1"/>
    <property type="molecule type" value="Genomic_DNA"/>
</dbReference>
<dbReference type="Proteomes" id="UP000002675">
    <property type="component" value="Chromosome I"/>
</dbReference>
<organism evidence="1 2">
    <name type="scientific">Vibrio vulnificus (strain YJ016)</name>
    <dbReference type="NCBI Taxonomy" id="196600"/>
    <lineage>
        <taxon>Bacteria</taxon>
        <taxon>Pseudomonadati</taxon>
        <taxon>Pseudomonadota</taxon>
        <taxon>Gammaproteobacteria</taxon>
        <taxon>Vibrionales</taxon>
        <taxon>Vibrionaceae</taxon>
        <taxon>Vibrio</taxon>
    </lineage>
</organism>